<evidence type="ECO:0000313" key="5">
    <source>
        <dbReference type="Proteomes" id="UP000319142"/>
    </source>
</evidence>
<feature type="chain" id="PRO_5022072493" evidence="2">
    <location>
        <begin position="21"/>
        <end position="149"/>
    </location>
</feature>
<proteinExistence type="predicted"/>
<gene>
    <name evidence="4" type="ORF">FHK81_12210</name>
</gene>
<dbReference type="Pfam" id="PF13511">
    <property type="entry name" value="DUF4124"/>
    <property type="match status" value="1"/>
</dbReference>
<comment type="caution">
    <text evidence="4">The sequence shown here is derived from an EMBL/GenBank/DDBJ whole genome shotgun (WGS) entry which is preliminary data.</text>
</comment>
<dbReference type="RefSeq" id="WP_273133986.1">
    <property type="nucleotide sequence ID" value="NZ_VMRX01000032.1"/>
</dbReference>
<feature type="compositionally biased region" description="Basic and acidic residues" evidence="1">
    <location>
        <begin position="33"/>
        <end position="48"/>
    </location>
</feature>
<evidence type="ECO:0000259" key="3">
    <source>
        <dbReference type="Pfam" id="PF13511"/>
    </source>
</evidence>
<feature type="region of interest" description="Disordered" evidence="1">
    <location>
        <begin position="74"/>
        <end position="93"/>
    </location>
</feature>
<keyword evidence="2" id="KW-0732">Signal</keyword>
<sequence length="149" mass="17321">MTRKLLFSLFLLSLGSFSQAAVYQWTDANGHTHFGDRPPAKVSSREVRVNAAPAQTDATARDRQQKMTEFLEQRQKEREARQAAETKARQQAERQAEMCRKLQARLKYLKSVSTFYDINDDGEREYVSEEDNQQIRNRFRAKVKETCGE</sequence>
<feature type="region of interest" description="Disordered" evidence="1">
    <location>
        <begin position="32"/>
        <end position="63"/>
    </location>
</feature>
<name>A0A558B7G7_9GAMM</name>
<dbReference type="AlphaFoldDB" id="A0A558B7G7"/>
<evidence type="ECO:0000256" key="2">
    <source>
        <dbReference type="SAM" id="SignalP"/>
    </source>
</evidence>
<accession>A0A558B7G7</accession>
<feature type="domain" description="DUF4124" evidence="3">
    <location>
        <begin position="9"/>
        <end position="62"/>
    </location>
</feature>
<feature type="signal peptide" evidence="2">
    <location>
        <begin position="1"/>
        <end position="20"/>
    </location>
</feature>
<dbReference type="InterPro" id="IPR025392">
    <property type="entry name" value="DUF4124"/>
</dbReference>
<dbReference type="EMBL" id="VMRX01000032">
    <property type="protein sequence ID" value="TVT32448.1"/>
    <property type="molecule type" value="Genomic_DNA"/>
</dbReference>
<evidence type="ECO:0000313" key="4">
    <source>
        <dbReference type="EMBL" id="TVT32448.1"/>
    </source>
</evidence>
<organism evidence="4 5">
    <name type="scientific">Marinobacter vinifirmus</name>
    <dbReference type="NCBI Taxonomy" id="355591"/>
    <lineage>
        <taxon>Bacteria</taxon>
        <taxon>Pseudomonadati</taxon>
        <taxon>Pseudomonadota</taxon>
        <taxon>Gammaproteobacteria</taxon>
        <taxon>Pseudomonadales</taxon>
        <taxon>Marinobacteraceae</taxon>
        <taxon>Marinobacter</taxon>
    </lineage>
</organism>
<protein>
    <submittedName>
        <fullName evidence="4">DUF4124 domain-containing protein</fullName>
    </submittedName>
</protein>
<reference evidence="4 5" key="1">
    <citation type="submission" date="2019-07" db="EMBL/GenBank/DDBJ databases">
        <title>The pathways for chlorine oxyanion respiration interact through the shared metabolite chlorate.</title>
        <authorList>
            <person name="Barnum T.P."/>
            <person name="Cheng Y."/>
            <person name="Hill K.A."/>
            <person name="Lucas L.N."/>
            <person name="Carlson H.K."/>
            <person name="Coates J.D."/>
        </authorList>
    </citation>
    <scope>NUCLEOTIDE SEQUENCE [LARGE SCALE GENOMIC DNA]</scope>
    <source>
        <strain evidence="4">UCB</strain>
    </source>
</reference>
<dbReference type="Proteomes" id="UP000319142">
    <property type="component" value="Unassembled WGS sequence"/>
</dbReference>
<evidence type="ECO:0000256" key="1">
    <source>
        <dbReference type="SAM" id="MobiDB-lite"/>
    </source>
</evidence>